<evidence type="ECO:0000259" key="5">
    <source>
        <dbReference type="PROSITE" id="PS00498"/>
    </source>
</evidence>
<reference evidence="6 7" key="1">
    <citation type="submission" date="2018-06" db="EMBL/GenBank/DDBJ databases">
        <title>Three novel Pseudomonas species isolated from symptomatic oak.</title>
        <authorList>
            <person name="Bueno-Gonzalez V."/>
            <person name="Brady C."/>
        </authorList>
    </citation>
    <scope>NUCLEOTIDE SEQUENCE [LARGE SCALE GENOMIC DNA]</scope>
    <source>
        <strain evidence="6 7">P17C</strain>
    </source>
</reference>
<dbReference type="PANTHER" id="PTHR11474:SF76">
    <property type="entry name" value="SHKT DOMAIN-CONTAINING PROTEIN"/>
    <property type="match status" value="1"/>
</dbReference>
<sequence>MRSMAPARDHSTRHQTRNSPMKKALSIGIVASATILSAYAQAQQPATPSASAGGATGLLYIRKNAHSPEAEADLQALDQALKKMRALGCADPRSWYYQGATHAIPATIPNGDNPLCPSYTQISQLKWGWNTCTHLDGSEIHFLVWHRLYIQHFESIVRTLSGKADFALPYWDYTNPANRVLPAALRDSASSLYAEARLPSLNDGKNISPEMDEALDTTTLFQNQVFAVFNSQIDAAPHGAMHLYIGGQTDKLTMWNPIYRKETNGLMALVPSAGFDPVFWLHHANIDYLWQTWENSANGVRPTLAELQAVPWPYQFHDGTGKRHEYTIPEAYKTAFNPNYVYDQLRSGIAALDSQKHTRLLQLNQQRNDNKRVLWSEQPDEPVKGGQLELAPAQAAKARASVLSAQAALSPLVLQLTVSFVKEPEDTYAVYIVDASGTQKLAGLLTFFGAGHHAGFDSGHDHAHEGRKTFLLDVSDELQPESDYRILIKKQREPVDEITVREVSLLSY</sequence>
<dbReference type="Pfam" id="PF00264">
    <property type="entry name" value="Tyrosinase"/>
    <property type="match status" value="2"/>
</dbReference>
<keyword evidence="7" id="KW-1185">Reference proteome</keyword>
<keyword evidence="2" id="KW-0186">Copper</keyword>
<accession>A0A4Q9RBJ6</accession>
<dbReference type="InterPro" id="IPR008922">
    <property type="entry name" value="Di-copper_centre_dom_sf"/>
</dbReference>
<dbReference type="OrthoDB" id="2874181at2"/>
<dbReference type="InterPro" id="IPR050316">
    <property type="entry name" value="Tyrosinase/Hemocyanin"/>
</dbReference>
<evidence type="ECO:0000256" key="1">
    <source>
        <dbReference type="ARBA" id="ARBA00022723"/>
    </source>
</evidence>
<proteinExistence type="predicted"/>
<feature type="chain" id="PRO_5020306008" evidence="4">
    <location>
        <begin position="43"/>
        <end position="508"/>
    </location>
</feature>
<dbReference type="GO" id="GO:0046872">
    <property type="term" value="F:metal ion binding"/>
    <property type="evidence" value="ECO:0007669"/>
    <property type="project" value="UniProtKB-KW"/>
</dbReference>
<protein>
    <submittedName>
        <fullName evidence="6">Tyrosinase</fullName>
    </submittedName>
</protein>
<evidence type="ECO:0000313" key="6">
    <source>
        <dbReference type="EMBL" id="TBU98316.1"/>
    </source>
</evidence>
<comment type="caution">
    <text evidence="6">The sequence shown here is derived from an EMBL/GenBank/DDBJ whole genome shotgun (WGS) entry which is preliminary data.</text>
</comment>
<dbReference type="Gene3D" id="1.10.1280.10">
    <property type="entry name" value="Di-copper center containing domain from catechol oxidase"/>
    <property type="match status" value="2"/>
</dbReference>
<dbReference type="SUPFAM" id="SSF48056">
    <property type="entry name" value="Di-copper centre-containing domain"/>
    <property type="match status" value="1"/>
</dbReference>
<evidence type="ECO:0000313" key="7">
    <source>
        <dbReference type="Proteomes" id="UP000292639"/>
    </source>
</evidence>
<keyword evidence="1" id="KW-0479">Metal-binding</keyword>
<evidence type="ECO:0000256" key="2">
    <source>
        <dbReference type="ARBA" id="ARBA00023008"/>
    </source>
</evidence>
<feature type="region of interest" description="Disordered" evidence="3">
    <location>
        <begin position="1"/>
        <end position="21"/>
    </location>
</feature>
<feature type="domain" description="Tyrosinase copper-binding" evidence="5">
    <location>
        <begin position="276"/>
        <end position="287"/>
    </location>
</feature>
<organism evidence="6 7">
    <name type="scientific">Stutzerimonas kirkiae</name>
    <dbReference type="NCBI Taxonomy" id="2211392"/>
    <lineage>
        <taxon>Bacteria</taxon>
        <taxon>Pseudomonadati</taxon>
        <taxon>Pseudomonadota</taxon>
        <taxon>Gammaproteobacteria</taxon>
        <taxon>Pseudomonadales</taxon>
        <taxon>Pseudomonadaceae</taxon>
        <taxon>Stutzerimonas</taxon>
    </lineage>
</organism>
<keyword evidence="4" id="KW-0732">Signal</keyword>
<feature type="signal peptide" evidence="4">
    <location>
        <begin position="1"/>
        <end position="42"/>
    </location>
</feature>
<dbReference type="PRINTS" id="PR00092">
    <property type="entry name" value="TYROSINASE"/>
</dbReference>
<evidence type="ECO:0000256" key="3">
    <source>
        <dbReference type="SAM" id="MobiDB-lite"/>
    </source>
</evidence>
<dbReference type="Proteomes" id="UP000292639">
    <property type="component" value="Unassembled WGS sequence"/>
</dbReference>
<dbReference type="PANTHER" id="PTHR11474">
    <property type="entry name" value="TYROSINASE FAMILY MEMBER"/>
    <property type="match status" value="1"/>
</dbReference>
<dbReference type="AlphaFoldDB" id="A0A4Q9RBJ6"/>
<name>A0A4Q9RBJ6_9GAMM</name>
<dbReference type="EMBL" id="QJUP01000005">
    <property type="protein sequence ID" value="TBU98316.1"/>
    <property type="molecule type" value="Genomic_DNA"/>
</dbReference>
<gene>
    <name evidence="6" type="ORF">DNJ96_05895</name>
</gene>
<evidence type="ECO:0000256" key="4">
    <source>
        <dbReference type="SAM" id="SignalP"/>
    </source>
</evidence>
<dbReference type="InterPro" id="IPR002227">
    <property type="entry name" value="Tyrosinase_Cu-bd"/>
</dbReference>
<dbReference type="PROSITE" id="PS00498">
    <property type="entry name" value="TYROSINASE_2"/>
    <property type="match status" value="1"/>
</dbReference>
<dbReference type="GO" id="GO:0016491">
    <property type="term" value="F:oxidoreductase activity"/>
    <property type="evidence" value="ECO:0007669"/>
    <property type="project" value="InterPro"/>
</dbReference>